<dbReference type="RefSeq" id="XP_016452032.1">
    <property type="nucleotide sequence ID" value="XM_016596546.2"/>
</dbReference>
<protein>
    <submittedName>
        <fullName evidence="3">Uncharacterized protein LOC107776637</fullName>
    </submittedName>
</protein>
<feature type="region of interest" description="Disordered" evidence="1">
    <location>
        <begin position="250"/>
        <end position="285"/>
    </location>
</feature>
<dbReference type="PANTHER" id="PTHR33356:SF5">
    <property type="entry name" value="TIP41-LIKE PROTEIN"/>
    <property type="match status" value="1"/>
</dbReference>
<evidence type="ECO:0000256" key="1">
    <source>
        <dbReference type="SAM" id="MobiDB-lite"/>
    </source>
</evidence>
<sequence length="406" mass="44546">MAKNLDDYEFWLPSQFLTDDDLLMDFKDNSTVGERNDGVKYLGRDFQLGLNPFGLQSDLSSPVESAVGSVDTESEEEYITELTRKMAHSTLHESGFGYQNTKGWSLLGSPQSTLCGCKQGSSGESPNCPSQASSPPPMNRNDRAFDLIYAAADELARLRIMEDAAGFYQTKTGLTATPEKTSTVPVAPNKSKQFFGSLNSNQLSYQQLQVAQFQRLKQQQIMKQGQGQGVLGSGKGGFRQYMVNQNPQKLGQSRGQNGVARPMNSSNSSWPTLRQSQQQQPGSGMHAVFLGNPGPKKECAGTGVFLPKNIRTQTETKKKPGNTTVLLPDRVVQALNLNLGAMDARSQPQAQPRCYNGGSGSIPASGSESWNTMSVTQQRNNNRTENTYSQRATMPQELLLPQDWTY</sequence>
<organism evidence="2 3">
    <name type="scientific">Nicotiana tabacum</name>
    <name type="common">Common tobacco</name>
    <dbReference type="NCBI Taxonomy" id="4097"/>
    <lineage>
        <taxon>Eukaryota</taxon>
        <taxon>Viridiplantae</taxon>
        <taxon>Streptophyta</taxon>
        <taxon>Embryophyta</taxon>
        <taxon>Tracheophyta</taxon>
        <taxon>Spermatophyta</taxon>
        <taxon>Magnoliopsida</taxon>
        <taxon>eudicotyledons</taxon>
        <taxon>Gunneridae</taxon>
        <taxon>Pentapetalae</taxon>
        <taxon>asterids</taxon>
        <taxon>lamiids</taxon>
        <taxon>Solanales</taxon>
        <taxon>Solanaceae</taxon>
        <taxon>Nicotianoideae</taxon>
        <taxon>Nicotianeae</taxon>
        <taxon>Nicotiana</taxon>
    </lineage>
</organism>
<dbReference type="OMA" id="NRNDRAF"/>
<evidence type="ECO:0000313" key="2">
    <source>
        <dbReference type="Proteomes" id="UP000790787"/>
    </source>
</evidence>
<reference evidence="2" key="1">
    <citation type="journal article" date="2014" name="Nat. Commun.">
        <title>The tobacco genome sequence and its comparison with those of tomato and potato.</title>
        <authorList>
            <person name="Sierro N."/>
            <person name="Battey J.N."/>
            <person name="Ouadi S."/>
            <person name="Bakaher N."/>
            <person name="Bovet L."/>
            <person name="Willig A."/>
            <person name="Goepfert S."/>
            <person name="Peitsch M.C."/>
            <person name="Ivanov N.V."/>
        </authorList>
    </citation>
    <scope>NUCLEOTIDE SEQUENCE [LARGE SCALE GENOMIC DNA]</scope>
</reference>
<accession>A0A1S3YJA5</accession>
<dbReference type="PANTHER" id="PTHR33356">
    <property type="entry name" value="TIP41-LIKE PROTEIN"/>
    <property type="match status" value="1"/>
</dbReference>
<dbReference type="RefSeq" id="XP_016452032.1">
    <property type="nucleotide sequence ID" value="XM_016596546.1"/>
</dbReference>
<dbReference type="STRING" id="4097.A0A1S3YJA5"/>
<proteinExistence type="predicted"/>
<gene>
    <name evidence="3" type="primary">LOC107776637</name>
</gene>
<feature type="compositionally biased region" description="Polar residues" evidence="1">
    <location>
        <begin position="117"/>
        <end position="133"/>
    </location>
</feature>
<feature type="compositionally biased region" description="Polar residues" evidence="1">
    <location>
        <begin position="263"/>
        <end position="282"/>
    </location>
</feature>
<keyword evidence="2" id="KW-1185">Reference proteome</keyword>
<dbReference type="PaxDb" id="4097-A0A1S3YJA5"/>
<dbReference type="Proteomes" id="UP000790787">
    <property type="component" value="Chromosome 5"/>
</dbReference>
<name>A0A1S3YJA5_TOBAC</name>
<dbReference type="GeneID" id="107776637"/>
<reference evidence="3" key="2">
    <citation type="submission" date="2025-08" db="UniProtKB">
        <authorList>
            <consortium name="RefSeq"/>
        </authorList>
    </citation>
    <scope>IDENTIFICATION</scope>
    <source>
        <tissue evidence="3">Leaf</tissue>
    </source>
</reference>
<dbReference type="OrthoDB" id="747893at2759"/>
<feature type="region of interest" description="Disordered" evidence="1">
    <location>
        <begin position="344"/>
        <end position="369"/>
    </location>
</feature>
<feature type="region of interest" description="Disordered" evidence="1">
    <location>
        <begin position="117"/>
        <end position="141"/>
    </location>
</feature>
<dbReference type="AlphaFoldDB" id="A0A1S3YJA5"/>
<evidence type="ECO:0000313" key="3">
    <source>
        <dbReference type="RefSeq" id="XP_016452032.1"/>
    </source>
</evidence>
<dbReference type="KEGG" id="nta:107776637"/>